<dbReference type="InterPro" id="IPR056884">
    <property type="entry name" value="NPHP3-like_N"/>
</dbReference>
<keyword evidence="1" id="KW-0677">Repeat</keyword>
<dbReference type="Pfam" id="PF24883">
    <property type="entry name" value="NPHP3_N"/>
    <property type="match status" value="1"/>
</dbReference>
<accession>A0AAX6MXL9</accession>
<dbReference type="Gene3D" id="3.40.50.300">
    <property type="entry name" value="P-loop containing nucleotide triphosphate hydrolases"/>
    <property type="match status" value="1"/>
</dbReference>
<gene>
    <name evidence="6" type="ORF">Daesc_002223</name>
</gene>
<organism evidence="6 7">
    <name type="scientific">Daldinia eschscholtzii</name>
    <dbReference type="NCBI Taxonomy" id="292717"/>
    <lineage>
        <taxon>Eukaryota</taxon>
        <taxon>Fungi</taxon>
        <taxon>Dikarya</taxon>
        <taxon>Ascomycota</taxon>
        <taxon>Pezizomycotina</taxon>
        <taxon>Sordariomycetes</taxon>
        <taxon>Xylariomycetidae</taxon>
        <taxon>Xylariales</taxon>
        <taxon>Hypoxylaceae</taxon>
        <taxon>Daldinia</taxon>
    </lineage>
</organism>
<dbReference type="AlphaFoldDB" id="A0AAX6MXL9"/>
<name>A0AAX6MXL9_9PEZI</name>
<dbReference type="Pfam" id="PF12796">
    <property type="entry name" value="Ank_2"/>
    <property type="match status" value="2"/>
</dbReference>
<feature type="domain" description="Nephrocystin 3-like N-terminal" evidence="5">
    <location>
        <begin position="193"/>
        <end position="343"/>
    </location>
</feature>
<dbReference type="EMBL" id="JBANMG010000002">
    <property type="protein sequence ID" value="KAK6956941.1"/>
    <property type="molecule type" value="Genomic_DNA"/>
</dbReference>
<evidence type="ECO:0000256" key="1">
    <source>
        <dbReference type="ARBA" id="ARBA00022737"/>
    </source>
</evidence>
<keyword evidence="2 3" id="KW-0040">ANK repeat</keyword>
<dbReference type="Pfam" id="PF22939">
    <property type="entry name" value="WHD_GPIID"/>
    <property type="match status" value="1"/>
</dbReference>
<dbReference type="InterPro" id="IPR027417">
    <property type="entry name" value="P-loop_NTPase"/>
</dbReference>
<dbReference type="PROSITE" id="PS50088">
    <property type="entry name" value="ANK_REPEAT"/>
    <property type="match status" value="4"/>
</dbReference>
<feature type="repeat" description="ANK" evidence="3">
    <location>
        <begin position="827"/>
        <end position="859"/>
    </location>
</feature>
<feature type="domain" description="GPI inositol-deacylase winged helix" evidence="4">
    <location>
        <begin position="470"/>
        <end position="558"/>
    </location>
</feature>
<evidence type="ECO:0000259" key="5">
    <source>
        <dbReference type="Pfam" id="PF24883"/>
    </source>
</evidence>
<evidence type="ECO:0000259" key="4">
    <source>
        <dbReference type="Pfam" id="PF22939"/>
    </source>
</evidence>
<dbReference type="PANTHER" id="PTHR24198:SF165">
    <property type="entry name" value="ANKYRIN REPEAT-CONTAINING PROTEIN-RELATED"/>
    <property type="match status" value="1"/>
</dbReference>
<evidence type="ECO:0000256" key="3">
    <source>
        <dbReference type="PROSITE-ProRule" id="PRU00023"/>
    </source>
</evidence>
<feature type="repeat" description="ANK" evidence="3">
    <location>
        <begin position="786"/>
        <end position="826"/>
    </location>
</feature>
<dbReference type="InterPro" id="IPR002110">
    <property type="entry name" value="Ankyrin_rpt"/>
</dbReference>
<keyword evidence="7" id="KW-1185">Reference proteome</keyword>
<reference evidence="6 7" key="1">
    <citation type="journal article" date="2024" name="Front Chem Biol">
        <title>Unveiling the potential of Daldinia eschscholtzii MFLUCC 19-0629 through bioactivity and bioinformatics studies for enhanced sustainable agriculture production.</title>
        <authorList>
            <person name="Brooks S."/>
            <person name="Weaver J.A."/>
            <person name="Klomchit A."/>
            <person name="Alharthi S.A."/>
            <person name="Onlamun T."/>
            <person name="Nurani R."/>
            <person name="Vong T.K."/>
            <person name="Alberti F."/>
            <person name="Greco C."/>
        </authorList>
    </citation>
    <scope>NUCLEOTIDE SEQUENCE [LARGE SCALE GENOMIC DNA]</scope>
    <source>
        <strain evidence="6">MFLUCC 19-0629</strain>
    </source>
</reference>
<dbReference type="SUPFAM" id="SSF48403">
    <property type="entry name" value="Ankyrin repeat"/>
    <property type="match status" value="1"/>
</dbReference>
<protein>
    <submittedName>
        <fullName evidence="6">Uncharacterized protein</fullName>
    </submittedName>
</protein>
<dbReference type="InterPro" id="IPR036770">
    <property type="entry name" value="Ankyrin_rpt-contain_sf"/>
</dbReference>
<dbReference type="SMART" id="SM00248">
    <property type="entry name" value="ANK"/>
    <property type="match status" value="8"/>
</dbReference>
<proteinExistence type="predicted"/>
<feature type="repeat" description="ANK" evidence="3">
    <location>
        <begin position="721"/>
        <end position="753"/>
    </location>
</feature>
<feature type="repeat" description="ANK" evidence="3">
    <location>
        <begin position="860"/>
        <end position="892"/>
    </location>
</feature>
<evidence type="ECO:0000313" key="7">
    <source>
        <dbReference type="Proteomes" id="UP001369815"/>
    </source>
</evidence>
<dbReference type="Gene3D" id="1.25.40.20">
    <property type="entry name" value="Ankyrin repeat-containing domain"/>
    <property type="match status" value="2"/>
</dbReference>
<dbReference type="PANTHER" id="PTHR24198">
    <property type="entry name" value="ANKYRIN REPEAT AND PROTEIN KINASE DOMAIN-CONTAINING PROTEIN"/>
    <property type="match status" value="1"/>
</dbReference>
<comment type="caution">
    <text evidence="6">The sequence shown here is derived from an EMBL/GenBank/DDBJ whole genome shotgun (WGS) entry which is preliminary data.</text>
</comment>
<sequence>MRGIPGVILLDPEGVFGFEMTFPETCPTLINAHNNTKYTPIKFATKGLVFFATPHYGGDGRLVTIGDVAYKIATSLGFQKGGDVLETLKRKSIFSDILHEQWRHQLEQYHIVSFWGTLDSVVPRRSARLNLPGDRENIVSLDADHSRICKFGLTQTDNDNFKLVRRNIRELYEKANESNKTNCKNIIPERISGTCAWFTGHSRFHDWRSSTKSSVLWASADPGCGKSVLARYLVDEVLPSTDTRTTSYFFFRGGLEEQRSMTVAMCCIVRQIINQRPNLLSKRIIEKFESRGTLTSSFQGLWEILIDLTKSQVGGEIICIMDAFDECDEEGRSQLIEALSKSRMLHIPGSHTGVLKFILTNRPDSTVWRGFQRLKEWIPIIEVTGESRADLISQEVKVFIGENLKNIGSRLELSESEQKLLRKQFTTVPHRTYLWANLVFKAIRDAVDITQDELQQYVRTLPRTVEEAYDKILCRSNNPTQAKRLLGILIAATRPLSLSEMAVALAIEESHQKHDDLLFEPEDRFRRTVRDLSGCFITVVESKIYLLHQTARDFLINTQNGQMSNAMIEPCLQWKHSVDIVESHRLLANACIWYLLLDPFETHHLCEDLSHNTHTYMICFLTLRSLGLFAVYPFLEYSAQNWVTHYQQAQFQKNGPVQNLIFRLMDSVETKVWYLIWASFHVECLQLYSPLTRASYFGLEEVVEQLCNQGNLDIESRDTDDNQTPLMWAAQRGHDGIVRLLLDRGASVNSDHLFDTPLIKAVKNKHSIVASTLLTRGANIEAADINGKTSLFYAATLGRGYKTLSYDGDLLRLLLRHGANVQARDITGKTPLSYAAEEGCDAVISVLLENGADPELKDSEGRTALSYAAEAGHHAVTQILLQQGADTSSKDNRGRPSLYYAIKWQHGSIARLLLDNITNVPPHDPYMELLWACTCWGEQSDIEKMVCEKFGYRSSSAQLARPQSREAWLANEIVKALILIIAGKMVCGL</sequence>
<dbReference type="InterPro" id="IPR054471">
    <property type="entry name" value="GPIID_WHD"/>
</dbReference>
<dbReference type="Proteomes" id="UP001369815">
    <property type="component" value="Unassembled WGS sequence"/>
</dbReference>
<dbReference type="PROSITE" id="PS50297">
    <property type="entry name" value="ANK_REP_REGION"/>
    <property type="match status" value="3"/>
</dbReference>
<evidence type="ECO:0000313" key="6">
    <source>
        <dbReference type="EMBL" id="KAK6956941.1"/>
    </source>
</evidence>
<evidence type="ECO:0000256" key="2">
    <source>
        <dbReference type="ARBA" id="ARBA00023043"/>
    </source>
</evidence>